<proteinExistence type="predicted"/>
<name>A0AAV1RQT7_9ROSI</name>
<keyword evidence="2" id="KW-1185">Reference proteome</keyword>
<comment type="caution">
    <text evidence="1">The sequence shown here is derived from an EMBL/GenBank/DDBJ whole genome shotgun (WGS) entry which is preliminary data.</text>
</comment>
<organism evidence="1 2">
    <name type="scientific">Dovyalis caffra</name>
    <dbReference type="NCBI Taxonomy" id="77055"/>
    <lineage>
        <taxon>Eukaryota</taxon>
        <taxon>Viridiplantae</taxon>
        <taxon>Streptophyta</taxon>
        <taxon>Embryophyta</taxon>
        <taxon>Tracheophyta</taxon>
        <taxon>Spermatophyta</taxon>
        <taxon>Magnoliopsida</taxon>
        <taxon>eudicotyledons</taxon>
        <taxon>Gunneridae</taxon>
        <taxon>Pentapetalae</taxon>
        <taxon>rosids</taxon>
        <taxon>fabids</taxon>
        <taxon>Malpighiales</taxon>
        <taxon>Salicaceae</taxon>
        <taxon>Flacourtieae</taxon>
        <taxon>Dovyalis</taxon>
    </lineage>
</organism>
<dbReference type="AlphaFoldDB" id="A0AAV1RQT7"/>
<dbReference type="Proteomes" id="UP001314170">
    <property type="component" value="Unassembled WGS sequence"/>
</dbReference>
<reference evidence="1 2" key="1">
    <citation type="submission" date="2024-01" db="EMBL/GenBank/DDBJ databases">
        <authorList>
            <person name="Waweru B."/>
        </authorList>
    </citation>
    <scope>NUCLEOTIDE SEQUENCE [LARGE SCALE GENOMIC DNA]</scope>
</reference>
<protein>
    <submittedName>
        <fullName evidence="1">Uncharacterized protein</fullName>
    </submittedName>
</protein>
<sequence length="106" mass="11694">MVLNFQRANVSMTHQCPKRDGQEPLKDTYGLSTCDDHINAKKSVPTAIEDSDRPVGAYLGQNLASLMHQTTKAKEPLKARSEDKEVTAAGSNFVWCNLVIAYAQVE</sequence>
<gene>
    <name evidence="1" type="ORF">DCAF_LOCUS13725</name>
</gene>
<evidence type="ECO:0000313" key="1">
    <source>
        <dbReference type="EMBL" id="CAK7338677.1"/>
    </source>
</evidence>
<evidence type="ECO:0000313" key="2">
    <source>
        <dbReference type="Proteomes" id="UP001314170"/>
    </source>
</evidence>
<dbReference type="EMBL" id="CAWUPB010001156">
    <property type="protein sequence ID" value="CAK7338677.1"/>
    <property type="molecule type" value="Genomic_DNA"/>
</dbReference>
<accession>A0AAV1RQT7</accession>